<organism evidence="2 3">
    <name type="scientific">Chloroherpeton thalassium (strain ATCC 35110 / GB-78)</name>
    <dbReference type="NCBI Taxonomy" id="517418"/>
    <lineage>
        <taxon>Bacteria</taxon>
        <taxon>Pseudomonadati</taxon>
        <taxon>Chlorobiota</taxon>
        <taxon>Chlorobiia</taxon>
        <taxon>Chlorobiales</taxon>
        <taxon>Chloroherpetonaceae</taxon>
        <taxon>Chloroherpeton</taxon>
    </lineage>
</organism>
<dbReference type="RefSeq" id="WP_012498827.1">
    <property type="nucleotide sequence ID" value="NC_011026.1"/>
</dbReference>
<dbReference type="Gene3D" id="2.60.40.3940">
    <property type="match status" value="1"/>
</dbReference>
<dbReference type="EMBL" id="CP001100">
    <property type="protein sequence ID" value="ACF12743.1"/>
    <property type="molecule type" value="Genomic_DNA"/>
</dbReference>
<dbReference type="InterPro" id="IPR054075">
    <property type="entry name" value="Gp53-like_C"/>
</dbReference>
<keyword evidence="3" id="KW-1185">Reference proteome</keyword>
<dbReference type="AlphaFoldDB" id="B3QTJ7"/>
<dbReference type="Pfam" id="PF21882">
    <property type="entry name" value="Gp53-like_C"/>
    <property type="match status" value="1"/>
</dbReference>
<proteinExistence type="predicted"/>
<dbReference type="OrthoDB" id="9148194at2"/>
<protein>
    <recommendedName>
        <fullName evidence="1">Putative tail fiber protein gp53-like C-terminal domain-containing protein</fullName>
    </recommendedName>
</protein>
<gene>
    <name evidence="2" type="ordered locus">Ctha_0272</name>
</gene>
<evidence type="ECO:0000259" key="1">
    <source>
        <dbReference type="Pfam" id="PF21882"/>
    </source>
</evidence>
<dbReference type="Proteomes" id="UP000001208">
    <property type="component" value="Chromosome"/>
</dbReference>
<dbReference type="KEGG" id="cts:Ctha_0272"/>
<accession>B3QTJ7</accession>
<sequence>MAHITEESIFHEKIYQIGTEDPVKGGTPVYSKDGENITSVTDGHANVQAKLLADRTQHLNEQLTALKNDIASGDYDESAGTLDARITALKNDIASGDYDESAGTIDSRLTAAEGEIDDILNPSNTMAQTGYCDLPGGLRLQWGYSYSGTDTSRQVSFPVSFTGDVYSVVCQTHTANSTIYVAGFTSSSFHTVLSDIGVVFSWIAIGKAA</sequence>
<dbReference type="STRING" id="517418.Ctha_0272"/>
<reference evidence="2 3" key="1">
    <citation type="submission" date="2008-06" db="EMBL/GenBank/DDBJ databases">
        <title>Complete sequence of Chloroherpeton thalassium ATCC 35110.</title>
        <authorList>
            <consortium name="US DOE Joint Genome Institute"/>
            <person name="Lucas S."/>
            <person name="Copeland A."/>
            <person name="Lapidus A."/>
            <person name="Glavina del Rio T."/>
            <person name="Dalin E."/>
            <person name="Tice H."/>
            <person name="Bruce D."/>
            <person name="Goodwin L."/>
            <person name="Pitluck S."/>
            <person name="Schmutz J."/>
            <person name="Larimer F."/>
            <person name="Land M."/>
            <person name="Hauser L."/>
            <person name="Kyrpides N."/>
            <person name="Mikhailova N."/>
            <person name="Liu Z."/>
            <person name="Li T."/>
            <person name="Zhao F."/>
            <person name="Overmann J."/>
            <person name="Bryant D.A."/>
            <person name="Richardson P."/>
        </authorList>
    </citation>
    <scope>NUCLEOTIDE SEQUENCE [LARGE SCALE GENOMIC DNA]</scope>
    <source>
        <strain evidence="3">ATCC 35110 / GB-78</strain>
    </source>
</reference>
<evidence type="ECO:0000313" key="3">
    <source>
        <dbReference type="Proteomes" id="UP000001208"/>
    </source>
</evidence>
<evidence type="ECO:0000313" key="2">
    <source>
        <dbReference type="EMBL" id="ACF12743.1"/>
    </source>
</evidence>
<dbReference type="HOGENOM" id="CLU_1313598_0_0_10"/>
<name>B3QTJ7_CHLT3</name>
<feature type="domain" description="Putative tail fiber protein gp53-like C-terminal" evidence="1">
    <location>
        <begin position="134"/>
        <end position="206"/>
    </location>
</feature>